<gene>
    <name evidence="2" type="ORF">C9374_004846</name>
</gene>
<keyword evidence="3" id="KW-1185">Reference proteome</keyword>
<reference evidence="2 3" key="1">
    <citation type="journal article" date="2018" name="BMC Genomics">
        <title>The genome of Naegleria lovaniensis, the basis for a comparative approach to unravel pathogenicity factors of the human pathogenic amoeba N. fowleri.</title>
        <authorList>
            <person name="Liechti N."/>
            <person name="Schurch N."/>
            <person name="Bruggmann R."/>
            <person name="Wittwer M."/>
        </authorList>
    </citation>
    <scope>NUCLEOTIDE SEQUENCE [LARGE SCALE GENOMIC DNA]</scope>
    <source>
        <strain evidence="2 3">ATCC 30569</strain>
    </source>
</reference>
<sequence>MGLRQQLSKIPIIKYFVPSDGLMEKGMDWVKYFGNFGFAALTTLMIIYLPLVIANEQEKQSLYRLVGAAYGVKLENRSYPGGPNKML</sequence>
<dbReference type="Proteomes" id="UP000816034">
    <property type="component" value="Unassembled WGS sequence"/>
</dbReference>
<dbReference type="RefSeq" id="XP_044548558.1">
    <property type="nucleotide sequence ID" value="XM_044694530.1"/>
</dbReference>
<keyword evidence="1" id="KW-1133">Transmembrane helix</keyword>
<organism evidence="2 3">
    <name type="scientific">Naegleria lovaniensis</name>
    <name type="common">Amoeba</name>
    <dbReference type="NCBI Taxonomy" id="51637"/>
    <lineage>
        <taxon>Eukaryota</taxon>
        <taxon>Discoba</taxon>
        <taxon>Heterolobosea</taxon>
        <taxon>Tetramitia</taxon>
        <taxon>Eutetramitia</taxon>
        <taxon>Vahlkampfiidae</taxon>
        <taxon>Naegleria</taxon>
    </lineage>
</organism>
<comment type="caution">
    <text evidence="2">The sequence shown here is derived from an EMBL/GenBank/DDBJ whole genome shotgun (WGS) entry which is preliminary data.</text>
</comment>
<name>A0AA88KIJ3_NAELO</name>
<dbReference type="EMBL" id="PYSW02000022">
    <property type="protein sequence ID" value="KAG2382879.1"/>
    <property type="molecule type" value="Genomic_DNA"/>
</dbReference>
<keyword evidence="1" id="KW-0812">Transmembrane</keyword>
<protein>
    <submittedName>
        <fullName evidence="2">Uncharacterized protein</fullName>
    </submittedName>
</protein>
<accession>A0AA88KIJ3</accession>
<evidence type="ECO:0000313" key="2">
    <source>
        <dbReference type="EMBL" id="KAG2382879.1"/>
    </source>
</evidence>
<feature type="transmembrane region" description="Helical" evidence="1">
    <location>
        <begin position="32"/>
        <end position="54"/>
    </location>
</feature>
<keyword evidence="1" id="KW-0472">Membrane</keyword>
<proteinExistence type="predicted"/>
<evidence type="ECO:0000256" key="1">
    <source>
        <dbReference type="SAM" id="Phobius"/>
    </source>
</evidence>
<evidence type="ECO:0000313" key="3">
    <source>
        <dbReference type="Proteomes" id="UP000816034"/>
    </source>
</evidence>
<dbReference type="AlphaFoldDB" id="A0AA88KIJ3"/>
<dbReference type="GeneID" id="68097301"/>